<evidence type="ECO:0000313" key="2">
    <source>
        <dbReference type="Proteomes" id="UP001596956"/>
    </source>
</evidence>
<dbReference type="EMBL" id="JBHTHR010000051">
    <property type="protein sequence ID" value="MFD0800409.1"/>
    <property type="molecule type" value="Genomic_DNA"/>
</dbReference>
<proteinExistence type="predicted"/>
<sequence length="522" mass="55609">MLGISALETLPLLNEAVHSRVLEDTEHGFRFRDHRFRSGLANSLTRGVRRKLQAAANLGTENAVGDRGEESVAVLLRLAERMKPNAPGTAADLITHLLSTMADEDGRRPRIAADAVRLLAVTGRMEEARQLGESSLHGKTVSSGSGELLLALADTSYLHGRSKDAIEYSGAALAVPGLPAAVRVQLGSVRAHALLDEGTSAESVREAEEFALRAIDESYGLGSTEALVCGYSSRCRVAVEHGDLSAAIMFGNRAVGITEEYEGRARHRHPRIWLSAALAAADRVEEARGILTSDKEDCDRFGTSWSLPLWHLRLAELDLNSGRLETAGLEAEMGLRASKGSTETPRSARLLAVHAQVALHRDDREQARAHIGAARAMLARSRQSIPFELAWAGALLAEDEDDPQAALAEMADMVRDDQDRIRVLVRFPHAGARIAQWAGHTGDTGLAAAAADTAQRLADANPDVALLEAASLHARGITLGDTALLRGAVDTYGRSSRVMARAAALCDLAQAQADGDGADAAA</sequence>
<feature type="non-terminal residue" evidence="1">
    <location>
        <position position="522"/>
    </location>
</feature>
<dbReference type="SUPFAM" id="SSF48452">
    <property type="entry name" value="TPR-like"/>
    <property type="match status" value="1"/>
</dbReference>
<gene>
    <name evidence="1" type="ORF">ACFQZU_03620</name>
</gene>
<comment type="caution">
    <text evidence="1">The sequence shown here is derived from an EMBL/GenBank/DDBJ whole genome shotgun (WGS) entry which is preliminary data.</text>
</comment>
<protein>
    <submittedName>
        <fullName evidence="1">Uncharacterized protein</fullName>
    </submittedName>
</protein>
<organism evidence="1 2">
    <name type="scientific">Streptomonospora algeriensis</name>
    <dbReference type="NCBI Taxonomy" id="995084"/>
    <lineage>
        <taxon>Bacteria</taxon>
        <taxon>Bacillati</taxon>
        <taxon>Actinomycetota</taxon>
        <taxon>Actinomycetes</taxon>
        <taxon>Streptosporangiales</taxon>
        <taxon>Nocardiopsidaceae</taxon>
        <taxon>Streptomonospora</taxon>
    </lineage>
</organism>
<keyword evidence="2" id="KW-1185">Reference proteome</keyword>
<dbReference type="Proteomes" id="UP001596956">
    <property type="component" value="Unassembled WGS sequence"/>
</dbReference>
<name>A0ABW3BBF7_9ACTN</name>
<dbReference type="InterPro" id="IPR011990">
    <property type="entry name" value="TPR-like_helical_dom_sf"/>
</dbReference>
<reference evidence="2" key="1">
    <citation type="journal article" date="2019" name="Int. J. Syst. Evol. Microbiol.">
        <title>The Global Catalogue of Microorganisms (GCM) 10K type strain sequencing project: providing services to taxonomists for standard genome sequencing and annotation.</title>
        <authorList>
            <consortium name="The Broad Institute Genomics Platform"/>
            <consortium name="The Broad Institute Genome Sequencing Center for Infectious Disease"/>
            <person name="Wu L."/>
            <person name="Ma J."/>
        </authorList>
    </citation>
    <scope>NUCLEOTIDE SEQUENCE [LARGE SCALE GENOMIC DNA]</scope>
    <source>
        <strain evidence="2">CCUG 63369</strain>
    </source>
</reference>
<accession>A0ABW3BBF7</accession>
<evidence type="ECO:0000313" key="1">
    <source>
        <dbReference type="EMBL" id="MFD0800409.1"/>
    </source>
</evidence>